<feature type="signal peptide" evidence="4">
    <location>
        <begin position="1"/>
        <end position="18"/>
    </location>
</feature>
<dbReference type="GO" id="GO:0015918">
    <property type="term" value="P:sterol transport"/>
    <property type="evidence" value="ECO:0007669"/>
    <property type="project" value="InterPro"/>
</dbReference>
<feature type="domain" description="MD-2-related lipid-recognition" evidence="5">
    <location>
        <begin position="21"/>
        <end position="147"/>
    </location>
</feature>
<sequence length="168" mass="18519">MLRIAFVALACLFLVSSATNVKECKGKPFPLSVRVEGCEEPPCEVIKGTTAVMEVQFLGNRNDIKNIEAKVTAKVLGMNLPYDLPEEVSNVCSNLMFGAICPVDKNEDVTYKFNFYVEPAFPEITADVTVTLNDENNDVITCFICSCKLRKGPTQRDELLLESGDLDA</sequence>
<keyword evidence="3" id="KW-0964">Secreted</keyword>
<evidence type="ECO:0000256" key="2">
    <source>
        <dbReference type="ARBA" id="ARBA00006370"/>
    </source>
</evidence>
<name>A0A6J2TL35_DROLE</name>
<comment type="subcellular location">
    <subcellularLocation>
        <location evidence="1">Secreted</location>
    </subcellularLocation>
</comment>
<keyword evidence="4" id="KW-0732">Signal</keyword>
<dbReference type="SUPFAM" id="SSF81296">
    <property type="entry name" value="E set domains"/>
    <property type="match status" value="1"/>
</dbReference>
<dbReference type="AlphaFoldDB" id="A0A6J2TL35"/>
<dbReference type="RefSeq" id="XP_030376220.1">
    <property type="nucleotide sequence ID" value="XM_030520360.1"/>
</dbReference>
<dbReference type="Proteomes" id="UP000504634">
    <property type="component" value="Unplaced"/>
</dbReference>
<dbReference type="GO" id="GO:0032934">
    <property type="term" value="F:sterol binding"/>
    <property type="evidence" value="ECO:0007669"/>
    <property type="project" value="InterPro"/>
</dbReference>
<comment type="similarity">
    <text evidence="2">Belongs to the NPC2 family.</text>
</comment>
<dbReference type="CTD" id="326136"/>
<dbReference type="Gene3D" id="2.60.40.770">
    <property type="match status" value="1"/>
</dbReference>
<dbReference type="SMART" id="SM00737">
    <property type="entry name" value="ML"/>
    <property type="match status" value="1"/>
</dbReference>
<dbReference type="OrthoDB" id="6489092at2759"/>
<dbReference type="FunFam" id="2.60.40.770:FF:000001">
    <property type="entry name" value="NPC intracellular cholesterol transporter 2"/>
    <property type="match status" value="1"/>
</dbReference>
<organism evidence="6 7">
    <name type="scientific">Drosophila lebanonensis</name>
    <name type="common">Fruit fly</name>
    <name type="synonym">Scaptodrosophila lebanonensis</name>
    <dbReference type="NCBI Taxonomy" id="7225"/>
    <lineage>
        <taxon>Eukaryota</taxon>
        <taxon>Metazoa</taxon>
        <taxon>Ecdysozoa</taxon>
        <taxon>Arthropoda</taxon>
        <taxon>Hexapoda</taxon>
        <taxon>Insecta</taxon>
        <taxon>Pterygota</taxon>
        <taxon>Neoptera</taxon>
        <taxon>Endopterygota</taxon>
        <taxon>Diptera</taxon>
        <taxon>Brachycera</taxon>
        <taxon>Muscomorpha</taxon>
        <taxon>Ephydroidea</taxon>
        <taxon>Drosophilidae</taxon>
        <taxon>Scaptodrosophila</taxon>
    </lineage>
</organism>
<protein>
    <submittedName>
        <fullName evidence="7">Uncharacterized protein LOC115625335</fullName>
    </submittedName>
</protein>
<feature type="chain" id="PRO_5026652699" evidence="4">
    <location>
        <begin position="19"/>
        <end position="168"/>
    </location>
</feature>
<dbReference type="GeneID" id="115625335"/>
<evidence type="ECO:0000259" key="5">
    <source>
        <dbReference type="SMART" id="SM00737"/>
    </source>
</evidence>
<dbReference type="GO" id="GO:0005576">
    <property type="term" value="C:extracellular region"/>
    <property type="evidence" value="ECO:0007669"/>
    <property type="project" value="UniProtKB-SubCell"/>
</dbReference>
<dbReference type="Pfam" id="PF02221">
    <property type="entry name" value="E1_DerP2_DerF2"/>
    <property type="match status" value="1"/>
</dbReference>
<dbReference type="InterPro" id="IPR014756">
    <property type="entry name" value="Ig_E-set"/>
</dbReference>
<dbReference type="InterPro" id="IPR039670">
    <property type="entry name" value="NPC2-like"/>
</dbReference>
<evidence type="ECO:0000256" key="1">
    <source>
        <dbReference type="ARBA" id="ARBA00004613"/>
    </source>
</evidence>
<dbReference type="PANTHER" id="PTHR11306">
    <property type="entry name" value="NIEMANN PICK TYPE C2 PROTEIN NPC2-RELATED"/>
    <property type="match status" value="1"/>
</dbReference>
<evidence type="ECO:0000256" key="3">
    <source>
        <dbReference type="ARBA" id="ARBA00022525"/>
    </source>
</evidence>
<accession>A0A6J2TL35</accession>
<dbReference type="PANTHER" id="PTHR11306:SF36">
    <property type="entry name" value="NIEMANN-PICK TYPE C-2C-RELATED"/>
    <property type="match status" value="1"/>
</dbReference>
<evidence type="ECO:0000313" key="6">
    <source>
        <dbReference type="Proteomes" id="UP000504634"/>
    </source>
</evidence>
<reference evidence="7" key="1">
    <citation type="submission" date="2025-08" db="UniProtKB">
        <authorList>
            <consortium name="RefSeq"/>
        </authorList>
    </citation>
    <scope>IDENTIFICATION</scope>
    <source>
        <strain evidence="7">11010-0011.00</strain>
        <tissue evidence="7">Whole body</tissue>
    </source>
</reference>
<dbReference type="InterPro" id="IPR003172">
    <property type="entry name" value="ML_dom"/>
</dbReference>
<evidence type="ECO:0000313" key="7">
    <source>
        <dbReference type="RefSeq" id="XP_030376220.1"/>
    </source>
</evidence>
<gene>
    <name evidence="7" type="primary">LOC115625335</name>
</gene>
<keyword evidence="6" id="KW-1185">Reference proteome</keyword>
<evidence type="ECO:0000256" key="4">
    <source>
        <dbReference type="SAM" id="SignalP"/>
    </source>
</evidence>
<proteinExistence type="inferred from homology"/>